<dbReference type="EMBL" id="JBFNXX010000004">
    <property type="protein sequence ID" value="MEW9919214.1"/>
    <property type="molecule type" value="Genomic_DNA"/>
</dbReference>
<dbReference type="InterPro" id="IPR036318">
    <property type="entry name" value="FAD-bd_PCMH-like_sf"/>
</dbReference>
<dbReference type="Gene3D" id="3.30.465.10">
    <property type="match status" value="1"/>
</dbReference>
<evidence type="ECO:0000256" key="2">
    <source>
        <dbReference type="ARBA" id="ARBA00022827"/>
    </source>
</evidence>
<protein>
    <submittedName>
        <fullName evidence="4">FAD-binding oxidoreductase</fullName>
    </submittedName>
</protein>
<evidence type="ECO:0000313" key="5">
    <source>
        <dbReference type="Proteomes" id="UP001556098"/>
    </source>
</evidence>
<accession>A0ABV3RJY2</accession>
<dbReference type="InterPro" id="IPR016164">
    <property type="entry name" value="FAD-linked_Oxase-like_C"/>
</dbReference>
<evidence type="ECO:0000259" key="3">
    <source>
        <dbReference type="PROSITE" id="PS51387"/>
    </source>
</evidence>
<name>A0ABV3RJY2_9RHOB</name>
<dbReference type="Pfam" id="PF01565">
    <property type="entry name" value="FAD_binding_4"/>
    <property type="match status" value="1"/>
</dbReference>
<dbReference type="SUPFAM" id="SSF55103">
    <property type="entry name" value="FAD-linked oxidases, C-terminal domain"/>
    <property type="match status" value="1"/>
</dbReference>
<evidence type="ECO:0000256" key="1">
    <source>
        <dbReference type="ARBA" id="ARBA00022630"/>
    </source>
</evidence>
<evidence type="ECO:0000313" key="4">
    <source>
        <dbReference type="EMBL" id="MEW9919214.1"/>
    </source>
</evidence>
<keyword evidence="1" id="KW-0285">Flavoprotein</keyword>
<dbReference type="PANTHER" id="PTHR42934">
    <property type="entry name" value="GLYCOLATE OXIDASE SUBUNIT GLCD"/>
    <property type="match status" value="1"/>
</dbReference>
<comment type="caution">
    <text evidence="4">The sequence shown here is derived from an EMBL/GenBank/DDBJ whole genome shotgun (WGS) entry which is preliminary data.</text>
</comment>
<dbReference type="InterPro" id="IPR016169">
    <property type="entry name" value="FAD-bd_PCMH_sub2"/>
</dbReference>
<keyword evidence="2" id="KW-0274">FAD</keyword>
<dbReference type="Proteomes" id="UP001556098">
    <property type="component" value="Unassembled WGS sequence"/>
</dbReference>
<sequence>MSDTLGNRTVDWTAIAVALAPVKVIDEPVLVKKRSRDFFWYSPILNAQLKECFGDLVACPATREEMAHCLAVAYANDLPVVLRGGGTGNYGQAVPLHGGLIIETTGMKRILEIGEGFVRVEAGALMADINAALKPEGWEMAMFPSTQDIATIGGFVAGGSAGIGSIANGALREPGNIIGLKALSVEAVPQEHLFEGEDALQIHHAWGLNGAITEVTLRTVPTRDWIGCMATFNTYRDAYAAGYALASSKTIGRKLCSTVDARIVDFFPRLDGHLRKGKDLLVALVPREDMDAYRALIAAQGGTVDLALTDAEREEKGIPHVFEFAYNHTTLQVLKADRSATYQQIGVPDASDVDAIATMAARQGDDVWQHHEFARLNGEVVAFDLPIIWFNDEARLCEIDATYEAAGFPVYDAHTYHVEGGGLKNADYRHLAWKKRMDPKGLLNPGKSRAWDLVRELSPEDIEAKAGEGQT</sequence>
<proteinExistence type="predicted"/>
<dbReference type="RefSeq" id="WP_367876920.1">
    <property type="nucleotide sequence ID" value="NZ_JBFNXX010000004.1"/>
</dbReference>
<dbReference type="SUPFAM" id="SSF56176">
    <property type="entry name" value="FAD-binding/transporter-associated domain-like"/>
    <property type="match status" value="1"/>
</dbReference>
<dbReference type="PROSITE" id="PS51387">
    <property type="entry name" value="FAD_PCMH"/>
    <property type="match status" value="1"/>
</dbReference>
<dbReference type="InterPro" id="IPR051914">
    <property type="entry name" value="FAD-linked_OxidoTrans_Type4"/>
</dbReference>
<gene>
    <name evidence="4" type="ORF">AB2B41_06345</name>
</gene>
<feature type="domain" description="FAD-binding PCMH-type" evidence="3">
    <location>
        <begin position="50"/>
        <end position="222"/>
    </location>
</feature>
<keyword evidence="5" id="KW-1185">Reference proteome</keyword>
<organism evidence="4 5">
    <name type="scientific">Sulfitobacter sediminis</name>
    <dbReference type="NCBI Taxonomy" id="3234186"/>
    <lineage>
        <taxon>Bacteria</taxon>
        <taxon>Pseudomonadati</taxon>
        <taxon>Pseudomonadota</taxon>
        <taxon>Alphaproteobacteria</taxon>
        <taxon>Rhodobacterales</taxon>
        <taxon>Roseobacteraceae</taxon>
        <taxon>Sulfitobacter</taxon>
    </lineage>
</organism>
<dbReference type="InterPro" id="IPR006094">
    <property type="entry name" value="Oxid_FAD_bind_N"/>
</dbReference>
<dbReference type="InterPro" id="IPR016166">
    <property type="entry name" value="FAD-bd_PCMH"/>
</dbReference>
<dbReference type="PANTHER" id="PTHR42934:SF2">
    <property type="entry name" value="GLYCOLATE OXIDASE SUBUNIT GLCD"/>
    <property type="match status" value="1"/>
</dbReference>
<reference evidence="4 5" key="1">
    <citation type="submission" date="2024-07" db="EMBL/GenBank/DDBJ databases">
        <title>Marimonas sp.nov., isolated from tidal-flat sediment.</title>
        <authorList>
            <person name="Jayan J.N."/>
            <person name="Lee S.S."/>
        </authorList>
    </citation>
    <scope>NUCLEOTIDE SEQUENCE [LARGE SCALE GENOMIC DNA]</scope>
    <source>
        <strain evidence="4 5">MJW-29</strain>
    </source>
</reference>